<reference evidence="3" key="2">
    <citation type="submission" date="2016-01" db="EMBL/GenBank/DDBJ databases">
        <authorList>
            <person name="Poehlein A."/>
            <person name="Schlien K."/>
            <person name="Gottschalk G."/>
            <person name="Buckel W."/>
            <person name="Daniel R."/>
        </authorList>
    </citation>
    <scope>NUCLEOTIDE SEQUENCE [LARGE SCALE GENOMIC DNA]</scope>
    <source>
        <strain evidence="3">X2</strain>
    </source>
</reference>
<dbReference type="EMBL" id="FQUA01000001">
    <property type="protein sequence ID" value="SHE28331.1"/>
    <property type="molecule type" value="Genomic_DNA"/>
</dbReference>
<reference evidence="2" key="3">
    <citation type="submission" date="2016-11" db="EMBL/GenBank/DDBJ databases">
        <authorList>
            <person name="Varghese N."/>
            <person name="Submissions S."/>
        </authorList>
    </citation>
    <scope>NUCLEOTIDE SEQUENCE</scope>
    <source>
        <strain evidence="2">DSM 1682</strain>
    </source>
</reference>
<keyword evidence="3" id="KW-1185">Reference proteome</keyword>
<dbReference type="EMBL" id="CP014223">
    <property type="protein sequence ID" value="AMJ39803.1"/>
    <property type="molecule type" value="Genomic_DNA"/>
</dbReference>
<accession>A0A110A6N4</accession>
<gene>
    <name evidence="1" type="ORF">CPRO_01790</name>
    <name evidence="2" type="ORF">SAMN02745151_00174</name>
</gene>
<sequence>MNKKDKLVLSFLGFLVIVAFFGGQMWNSYKDFSKEKWVNYEGNSRQAIVKDFFDRTIIDGISEEELKSYLGEPDDRNDAEMIYYLGTPRSFFGDKEGPEEQLVFTFQDGKAIGVTRVPVSAQASE</sequence>
<dbReference type="AlphaFoldDB" id="A0A110A6N4"/>
<dbReference type="OrthoDB" id="1135060at2"/>
<evidence type="ECO:0000313" key="4">
    <source>
        <dbReference type="Proteomes" id="UP000184204"/>
    </source>
</evidence>
<dbReference type="Proteomes" id="UP000068026">
    <property type="component" value="Chromosome"/>
</dbReference>
<evidence type="ECO:0008006" key="5">
    <source>
        <dbReference type="Google" id="ProtNLM"/>
    </source>
</evidence>
<reference evidence="1 3" key="1">
    <citation type="journal article" date="2016" name="Genome Announc.">
        <title>Complete Genome Sequence of the Amino Acid-Fermenting Clostridium propionicum X2 (DSM 1682).</title>
        <authorList>
            <person name="Poehlein A."/>
            <person name="Schlien K."/>
            <person name="Chowdhury N.P."/>
            <person name="Gottschalk G."/>
            <person name="Buckel W."/>
            <person name="Daniel R."/>
        </authorList>
    </citation>
    <scope>NUCLEOTIDE SEQUENCE [LARGE SCALE GENOMIC DNA]</scope>
    <source>
        <strain evidence="1 3">X2</strain>
    </source>
</reference>
<dbReference type="Proteomes" id="UP000184204">
    <property type="component" value="Unassembled WGS sequence"/>
</dbReference>
<evidence type="ECO:0000313" key="3">
    <source>
        <dbReference type="Proteomes" id="UP000068026"/>
    </source>
</evidence>
<proteinExistence type="predicted"/>
<evidence type="ECO:0000313" key="1">
    <source>
        <dbReference type="EMBL" id="AMJ39803.1"/>
    </source>
</evidence>
<protein>
    <recommendedName>
        <fullName evidence="5">Outer membrane protein assembly factor BamE</fullName>
    </recommendedName>
</protein>
<name>A0A110A6N4_ANAPI</name>
<dbReference type="KEGG" id="cpro:CPRO_01790"/>
<organism evidence="2 4">
    <name type="scientific">Anaerotignum propionicum DSM 1682</name>
    <dbReference type="NCBI Taxonomy" id="991789"/>
    <lineage>
        <taxon>Bacteria</taxon>
        <taxon>Bacillati</taxon>
        <taxon>Bacillota</taxon>
        <taxon>Clostridia</taxon>
        <taxon>Lachnospirales</taxon>
        <taxon>Anaerotignaceae</taxon>
        <taxon>Anaerotignum</taxon>
    </lineage>
</organism>
<evidence type="ECO:0000313" key="2">
    <source>
        <dbReference type="EMBL" id="SHE28331.1"/>
    </source>
</evidence>
<dbReference type="RefSeq" id="WP_066046792.1">
    <property type="nucleotide sequence ID" value="NZ_CP014223.1"/>
</dbReference>
<reference evidence="4" key="4">
    <citation type="submission" date="2016-11" db="EMBL/GenBank/DDBJ databases">
        <authorList>
            <person name="Jaros S."/>
            <person name="Januszkiewicz K."/>
            <person name="Wedrychowicz H."/>
        </authorList>
    </citation>
    <scope>NUCLEOTIDE SEQUENCE [LARGE SCALE GENOMIC DNA]</scope>
    <source>
        <strain evidence="4">DSM 1682</strain>
    </source>
</reference>